<feature type="domain" description="Smr" evidence="2">
    <location>
        <begin position="168"/>
        <end position="244"/>
    </location>
</feature>
<name>A0A1X2IDM6_9FUNG</name>
<dbReference type="SMART" id="SM00463">
    <property type="entry name" value="SMR"/>
    <property type="match status" value="1"/>
</dbReference>
<dbReference type="PANTHER" id="PTHR47417">
    <property type="entry name" value="SMR DOMAIN-CONTAINING PROTEIN YPL199C"/>
    <property type="match status" value="1"/>
</dbReference>
<proteinExistence type="predicted"/>
<dbReference type="InterPro" id="IPR002625">
    <property type="entry name" value="Smr_dom"/>
</dbReference>
<feature type="region of interest" description="Disordered" evidence="1">
    <location>
        <begin position="26"/>
        <end position="94"/>
    </location>
</feature>
<evidence type="ECO:0000313" key="3">
    <source>
        <dbReference type="EMBL" id="ORZ14574.1"/>
    </source>
</evidence>
<gene>
    <name evidence="3" type="ORF">BCR42DRAFT_417214</name>
</gene>
<sequence>MGNTQSGNNQNFGTILKQGIKLFKKLKRAKRQYDRQQQQQQHQQHQQQSGGSGGGYQQQHQQQYNNNQQQQQQQRPPNHSSSPAYHQIQQEHDDPEYSKLRAMAHDEAEKRNACYQRSQEAYHDGNGALAKEESNKGHRHDEQMKQYNRKAADLVYAQKNQGRPPTEIDLHGLFVQEASERVDQALRRCEKENYDHLVIIVGKGLHSPGQVAKLKPAIINLVKKYKVQCTPNKPNPGCLYIEFGKGTGDLDWLDRFTDKLSRNEVCAIM</sequence>
<dbReference type="Gene3D" id="3.30.1370.110">
    <property type="match status" value="1"/>
</dbReference>
<evidence type="ECO:0000259" key="2">
    <source>
        <dbReference type="PROSITE" id="PS50828"/>
    </source>
</evidence>
<dbReference type="InterPro" id="IPR053020">
    <property type="entry name" value="Smr_domain_protein"/>
</dbReference>
<keyword evidence="4" id="KW-1185">Reference proteome</keyword>
<protein>
    <recommendedName>
        <fullName evidence="2">Smr domain-containing protein</fullName>
    </recommendedName>
</protein>
<evidence type="ECO:0000256" key="1">
    <source>
        <dbReference type="SAM" id="MobiDB-lite"/>
    </source>
</evidence>
<dbReference type="STRING" id="90262.A0A1X2IDM6"/>
<dbReference type="Pfam" id="PF08590">
    <property type="entry name" value="DUF1771"/>
    <property type="match status" value="1"/>
</dbReference>
<dbReference type="InterPro" id="IPR013899">
    <property type="entry name" value="DUF1771"/>
</dbReference>
<feature type="compositionally biased region" description="Low complexity" evidence="1">
    <location>
        <begin position="36"/>
        <end position="49"/>
    </location>
</feature>
<comment type="caution">
    <text evidence="3">The sequence shown here is derived from an EMBL/GenBank/DDBJ whole genome shotgun (WGS) entry which is preliminary data.</text>
</comment>
<reference evidence="3 4" key="1">
    <citation type="submission" date="2016-07" db="EMBL/GenBank/DDBJ databases">
        <title>Pervasive Adenine N6-methylation of Active Genes in Fungi.</title>
        <authorList>
            <consortium name="DOE Joint Genome Institute"/>
            <person name="Mondo S.J."/>
            <person name="Dannebaum R.O."/>
            <person name="Kuo R.C."/>
            <person name="Labutti K."/>
            <person name="Haridas S."/>
            <person name="Kuo A."/>
            <person name="Salamov A."/>
            <person name="Ahrendt S.R."/>
            <person name="Lipzen A."/>
            <person name="Sullivan W."/>
            <person name="Andreopoulos W.B."/>
            <person name="Clum A."/>
            <person name="Lindquist E."/>
            <person name="Daum C."/>
            <person name="Ramamoorthy G.K."/>
            <person name="Gryganskyi A."/>
            <person name="Culley D."/>
            <person name="Magnuson J.K."/>
            <person name="James T.Y."/>
            <person name="O'Malley M.A."/>
            <person name="Stajich J.E."/>
            <person name="Spatafora J.W."/>
            <person name="Visel A."/>
            <person name="Grigoriev I.V."/>
        </authorList>
    </citation>
    <scope>NUCLEOTIDE SEQUENCE [LARGE SCALE GENOMIC DNA]</scope>
    <source>
        <strain evidence="3 4">NRRL 1336</strain>
    </source>
</reference>
<dbReference type="AlphaFoldDB" id="A0A1X2IDM6"/>
<dbReference type="PANTHER" id="PTHR47417:SF1">
    <property type="entry name" value="SMR DOMAIN-CONTAINING PROTEIN YPL199C"/>
    <property type="match status" value="1"/>
</dbReference>
<dbReference type="InterPro" id="IPR036063">
    <property type="entry name" value="Smr_dom_sf"/>
</dbReference>
<dbReference type="PROSITE" id="PS50828">
    <property type="entry name" value="SMR"/>
    <property type="match status" value="1"/>
</dbReference>
<accession>A0A1X2IDM6</accession>
<dbReference type="EMBL" id="MCGE01000014">
    <property type="protein sequence ID" value="ORZ14574.1"/>
    <property type="molecule type" value="Genomic_DNA"/>
</dbReference>
<dbReference type="Proteomes" id="UP000193560">
    <property type="component" value="Unassembled WGS sequence"/>
</dbReference>
<dbReference type="OrthoDB" id="3231855at2759"/>
<dbReference type="SMART" id="SM01162">
    <property type="entry name" value="DUF1771"/>
    <property type="match status" value="1"/>
</dbReference>
<organism evidence="3 4">
    <name type="scientific">Absidia repens</name>
    <dbReference type="NCBI Taxonomy" id="90262"/>
    <lineage>
        <taxon>Eukaryota</taxon>
        <taxon>Fungi</taxon>
        <taxon>Fungi incertae sedis</taxon>
        <taxon>Mucoromycota</taxon>
        <taxon>Mucoromycotina</taxon>
        <taxon>Mucoromycetes</taxon>
        <taxon>Mucorales</taxon>
        <taxon>Cunninghamellaceae</taxon>
        <taxon>Absidia</taxon>
    </lineage>
</organism>
<feature type="compositionally biased region" description="Low complexity" evidence="1">
    <location>
        <begin position="57"/>
        <end position="74"/>
    </location>
</feature>
<evidence type="ECO:0000313" key="4">
    <source>
        <dbReference type="Proteomes" id="UP000193560"/>
    </source>
</evidence>
<dbReference type="SUPFAM" id="SSF160443">
    <property type="entry name" value="SMR domain-like"/>
    <property type="match status" value="1"/>
</dbReference>
<dbReference type="Pfam" id="PF01713">
    <property type="entry name" value="Smr"/>
    <property type="match status" value="1"/>
</dbReference>
<feature type="compositionally biased region" description="Polar residues" evidence="1">
    <location>
        <begin position="75"/>
        <end position="88"/>
    </location>
</feature>